<reference evidence="5" key="2">
    <citation type="submission" date="2020-09" db="EMBL/GenBank/DDBJ databases">
        <authorList>
            <person name="Sun Q."/>
            <person name="Kim S."/>
        </authorList>
    </citation>
    <scope>NUCLEOTIDE SEQUENCE</scope>
    <source>
        <strain evidence="5">KCTC 12988</strain>
    </source>
</reference>
<evidence type="ECO:0000256" key="3">
    <source>
        <dbReference type="ARBA" id="ARBA00022898"/>
    </source>
</evidence>
<dbReference type="AlphaFoldDB" id="A0A918TI22"/>
<organism evidence="5 6">
    <name type="scientific">Roseibacillus persicicus</name>
    <dbReference type="NCBI Taxonomy" id="454148"/>
    <lineage>
        <taxon>Bacteria</taxon>
        <taxon>Pseudomonadati</taxon>
        <taxon>Verrucomicrobiota</taxon>
        <taxon>Verrucomicrobiia</taxon>
        <taxon>Verrucomicrobiales</taxon>
        <taxon>Verrucomicrobiaceae</taxon>
        <taxon>Roseibacillus</taxon>
    </lineage>
</organism>
<dbReference type="Gene3D" id="3.40.640.10">
    <property type="entry name" value="Type I PLP-dependent aspartate aminotransferase-like (Major domain)"/>
    <property type="match status" value="1"/>
</dbReference>
<comment type="cofactor">
    <cofactor evidence="1">
        <name>pyridoxal 5'-phosphate</name>
        <dbReference type="ChEBI" id="CHEBI:597326"/>
    </cofactor>
</comment>
<evidence type="ECO:0000313" key="5">
    <source>
        <dbReference type="EMBL" id="GHC47911.1"/>
    </source>
</evidence>
<proteinExistence type="predicted"/>
<comment type="caution">
    <text evidence="5">The sequence shown here is derived from an EMBL/GenBank/DDBJ whole genome shotgun (WGS) entry which is preliminary data.</text>
</comment>
<name>A0A918TI22_9BACT</name>
<dbReference type="PANTHER" id="PTHR13693">
    <property type="entry name" value="CLASS II AMINOTRANSFERASE/8-AMINO-7-OXONONANOATE SYNTHASE"/>
    <property type="match status" value="1"/>
</dbReference>
<dbReference type="Pfam" id="PF00155">
    <property type="entry name" value="Aminotran_1_2"/>
    <property type="match status" value="1"/>
</dbReference>
<evidence type="ECO:0000313" key="6">
    <source>
        <dbReference type="Proteomes" id="UP000644507"/>
    </source>
</evidence>
<dbReference type="InterPro" id="IPR015424">
    <property type="entry name" value="PyrdxlP-dep_Trfase"/>
</dbReference>
<dbReference type="InterPro" id="IPR015421">
    <property type="entry name" value="PyrdxlP-dep_Trfase_major"/>
</dbReference>
<dbReference type="GO" id="GO:0008710">
    <property type="term" value="F:8-amino-7-oxononanoate synthase activity"/>
    <property type="evidence" value="ECO:0007669"/>
    <property type="project" value="TreeGrafter"/>
</dbReference>
<dbReference type="PANTHER" id="PTHR13693:SF100">
    <property type="entry name" value="8-AMINO-7-OXONONANOATE SYNTHASE"/>
    <property type="match status" value="1"/>
</dbReference>
<sequence>MMRSPAQELAQLQEQNLLRSLAQIEGGEVPWVTVGERRLLNFSSNDYLGLSQHPALKSAAIEATREHGTGATASRLVCGTFRYHRELEQRIAVLKETDDARLFANGYSTALGTITALVSKGDTVILDKLCHASLIDAARLSGATIRVFPHNQTERLAAILRNTREKSGSTTRILVVTESVFSMDGDTCPLAEIVALKNQYEALLLLDEAHALGVLGPRGLGLAEELGLQKQVDFQMGTLGKAAGSAGGYLAASQDWIDLLTNKARSFIYSTAPPPAQVAASQAGLDLICSSHGQKLREDLRNRIALLTSEAGLAGKLPATPIIPHILGDNELALSVSHRLRGQGLLVPAIRFPTVPRNTARLRITLSAAHSAEEISSLAAALKAFS</sequence>
<dbReference type="GO" id="GO:0030170">
    <property type="term" value="F:pyridoxal phosphate binding"/>
    <property type="evidence" value="ECO:0007669"/>
    <property type="project" value="InterPro"/>
</dbReference>
<dbReference type="Gene3D" id="3.90.1150.10">
    <property type="entry name" value="Aspartate Aminotransferase, domain 1"/>
    <property type="match status" value="1"/>
</dbReference>
<dbReference type="EMBL" id="BMXI01000004">
    <property type="protein sequence ID" value="GHC47911.1"/>
    <property type="molecule type" value="Genomic_DNA"/>
</dbReference>
<protein>
    <submittedName>
        <fullName evidence="5">8-amino-7-oxononanoate synthase</fullName>
    </submittedName>
</protein>
<dbReference type="SUPFAM" id="SSF53383">
    <property type="entry name" value="PLP-dependent transferases"/>
    <property type="match status" value="1"/>
</dbReference>
<evidence type="ECO:0000256" key="2">
    <source>
        <dbReference type="ARBA" id="ARBA00022679"/>
    </source>
</evidence>
<dbReference type="Proteomes" id="UP000644507">
    <property type="component" value="Unassembled WGS sequence"/>
</dbReference>
<accession>A0A918TI22</accession>
<dbReference type="InterPro" id="IPR050087">
    <property type="entry name" value="AON_synthase_class-II"/>
</dbReference>
<evidence type="ECO:0000256" key="1">
    <source>
        <dbReference type="ARBA" id="ARBA00001933"/>
    </source>
</evidence>
<dbReference type="CDD" id="cd06454">
    <property type="entry name" value="KBL_like"/>
    <property type="match status" value="1"/>
</dbReference>
<dbReference type="RefSeq" id="WP_189568335.1">
    <property type="nucleotide sequence ID" value="NZ_BMXI01000004.1"/>
</dbReference>
<reference evidence="5" key="1">
    <citation type="journal article" date="2014" name="Int. J. Syst. Evol. Microbiol.">
        <title>Complete genome sequence of Corynebacterium casei LMG S-19264T (=DSM 44701T), isolated from a smear-ripened cheese.</title>
        <authorList>
            <consortium name="US DOE Joint Genome Institute (JGI-PGF)"/>
            <person name="Walter F."/>
            <person name="Albersmeier A."/>
            <person name="Kalinowski J."/>
            <person name="Ruckert C."/>
        </authorList>
    </citation>
    <scope>NUCLEOTIDE SEQUENCE</scope>
    <source>
        <strain evidence="5">KCTC 12988</strain>
    </source>
</reference>
<feature type="domain" description="Aminotransferase class I/classII large" evidence="4">
    <location>
        <begin position="39"/>
        <end position="382"/>
    </location>
</feature>
<keyword evidence="2" id="KW-0808">Transferase</keyword>
<keyword evidence="6" id="KW-1185">Reference proteome</keyword>
<dbReference type="InterPro" id="IPR004839">
    <property type="entry name" value="Aminotransferase_I/II_large"/>
</dbReference>
<keyword evidence="3" id="KW-0663">Pyridoxal phosphate</keyword>
<dbReference type="InterPro" id="IPR015422">
    <property type="entry name" value="PyrdxlP-dep_Trfase_small"/>
</dbReference>
<dbReference type="GO" id="GO:0009102">
    <property type="term" value="P:biotin biosynthetic process"/>
    <property type="evidence" value="ECO:0007669"/>
    <property type="project" value="TreeGrafter"/>
</dbReference>
<gene>
    <name evidence="5" type="primary">bioF</name>
    <name evidence="5" type="ORF">GCM10007100_12160</name>
</gene>
<evidence type="ECO:0000259" key="4">
    <source>
        <dbReference type="Pfam" id="PF00155"/>
    </source>
</evidence>